<dbReference type="AlphaFoldDB" id="A0AAQ0LW75"/>
<dbReference type="SUPFAM" id="SSF47413">
    <property type="entry name" value="lambda repressor-like DNA-binding domains"/>
    <property type="match status" value="1"/>
</dbReference>
<dbReference type="GO" id="GO:0003677">
    <property type="term" value="F:DNA binding"/>
    <property type="evidence" value="ECO:0007669"/>
    <property type="project" value="InterPro"/>
</dbReference>
<organism evidence="1 2">
    <name type="scientific">Staphylococcus xylosus</name>
    <dbReference type="NCBI Taxonomy" id="1288"/>
    <lineage>
        <taxon>Bacteria</taxon>
        <taxon>Bacillati</taxon>
        <taxon>Bacillota</taxon>
        <taxon>Bacilli</taxon>
        <taxon>Bacillales</taxon>
        <taxon>Staphylococcaceae</taxon>
        <taxon>Staphylococcus</taxon>
    </lineage>
</organism>
<proteinExistence type="predicted"/>
<dbReference type="EMBL" id="QXUI01000011">
    <property type="protein sequence ID" value="RIM90959.1"/>
    <property type="molecule type" value="Genomic_DNA"/>
</dbReference>
<name>A0AAQ0LW75_STAXY</name>
<dbReference type="RefSeq" id="WP_119555482.1">
    <property type="nucleotide sequence ID" value="NZ_QXUI01000011.1"/>
</dbReference>
<comment type="caution">
    <text evidence="1">The sequence shown here is derived from an EMBL/GenBank/DDBJ whole genome shotgun (WGS) entry which is preliminary data.</text>
</comment>
<evidence type="ECO:0000313" key="2">
    <source>
        <dbReference type="Proteomes" id="UP000285579"/>
    </source>
</evidence>
<accession>A0AAQ0LW75</accession>
<dbReference type="InterPro" id="IPR010982">
    <property type="entry name" value="Lambda_DNA-bd_dom_sf"/>
</dbReference>
<sequence length="240" mass="27695">MKDCNIKESINTLLQSDISVSNISEATGISKAHITSLKNGTKEISKASFETVEKLYHYYLDQKNYLESGTDEDKAIRNVKIPKDIRLFIISLKETIDDINNISSNININNVSVERLFTLSKEHKSINVVSQLIVNQLIPIKMKNEAISYNLNFATPINKKEYLFEEIQNFTITFKQNDLELMLKKLIYKGAKVKLIKSFFNHSDSYNTGIYIDMHQDEIFKYENSFLNISINDKSNEEES</sequence>
<reference evidence="1 2" key="1">
    <citation type="journal article" date="2016" name="Front. Microbiol.">
        <title>Comprehensive Phylogenetic Analysis of Bovine Non-aureus Staphylococci Species Based on Whole-Genome Sequencing.</title>
        <authorList>
            <person name="Naushad S."/>
            <person name="Barkema H.W."/>
            <person name="Luby C."/>
            <person name="Condas L.A."/>
            <person name="Nobrega D.B."/>
            <person name="Carson D.A."/>
            <person name="De Buck J."/>
        </authorList>
    </citation>
    <scope>NUCLEOTIDE SEQUENCE [LARGE SCALE GENOMIC DNA]</scope>
    <source>
        <strain evidence="1 2">SNUC 1349</strain>
    </source>
</reference>
<evidence type="ECO:0000313" key="1">
    <source>
        <dbReference type="EMBL" id="RIM90959.1"/>
    </source>
</evidence>
<dbReference type="Proteomes" id="UP000285579">
    <property type="component" value="Unassembled WGS sequence"/>
</dbReference>
<gene>
    <name evidence="1" type="ORF">BU104_12565</name>
</gene>
<protein>
    <submittedName>
        <fullName evidence="1">Uncharacterized protein</fullName>
    </submittedName>
</protein>